<dbReference type="GO" id="GO:0006355">
    <property type="term" value="P:regulation of DNA-templated transcription"/>
    <property type="evidence" value="ECO:0007669"/>
    <property type="project" value="InterPro"/>
</dbReference>
<feature type="domain" description="PRD" evidence="2">
    <location>
        <begin position="171"/>
        <end position="282"/>
    </location>
</feature>
<gene>
    <name evidence="3" type="ORF">JF76_08170</name>
</gene>
<dbReference type="HOGENOM" id="CLU_078802_0_0_9"/>
<dbReference type="InterPro" id="IPR036634">
    <property type="entry name" value="PRD_sf"/>
</dbReference>
<dbReference type="SUPFAM" id="SSF50151">
    <property type="entry name" value="SacY-like RNA-binding domain"/>
    <property type="match status" value="1"/>
</dbReference>
<protein>
    <submittedName>
        <fullName evidence="3">PRD domain protein</fullName>
    </submittedName>
</protein>
<dbReference type="Pfam" id="PF00874">
    <property type="entry name" value="PRD"/>
    <property type="match status" value="2"/>
</dbReference>
<dbReference type="Pfam" id="PF03123">
    <property type="entry name" value="CAT_RBD"/>
    <property type="match status" value="1"/>
</dbReference>
<dbReference type="Gene3D" id="1.10.1790.10">
    <property type="entry name" value="PRD domain"/>
    <property type="match status" value="2"/>
</dbReference>
<dbReference type="Gene3D" id="2.30.24.10">
    <property type="entry name" value="CAT RNA-binding domain"/>
    <property type="match status" value="1"/>
</dbReference>
<dbReference type="PROSITE" id="PS51372">
    <property type="entry name" value="PRD_2"/>
    <property type="match status" value="2"/>
</dbReference>
<dbReference type="PANTHER" id="PTHR30185">
    <property type="entry name" value="CRYPTIC BETA-GLUCOSIDE BGL OPERON ANTITERMINATOR"/>
    <property type="match status" value="1"/>
</dbReference>
<dbReference type="GO" id="GO:0003723">
    <property type="term" value="F:RNA binding"/>
    <property type="evidence" value="ECO:0007669"/>
    <property type="project" value="InterPro"/>
</dbReference>
<dbReference type="PANTHER" id="PTHR30185:SF15">
    <property type="entry name" value="CRYPTIC BETA-GLUCOSIDE BGL OPERON ANTITERMINATOR"/>
    <property type="match status" value="1"/>
</dbReference>
<keyword evidence="1" id="KW-0677">Repeat</keyword>
<dbReference type="SUPFAM" id="SSF63520">
    <property type="entry name" value="PTS-regulatory domain, PRD"/>
    <property type="match status" value="2"/>
</dbReference>
<dbReference type="SMART" id="SM01061">
    <property type="entry name" value="CAT_RBD"/>
    <property type="match status" value="1"/>
</dbReference>
<reference evidence="3 4" key="1">
    <citation type="submission" date="2014-12" db="EMBL/GenBank/DDBJ databases">
        <title>Comparative genomics of the lactic acid bacteria isolated from the honey bee gut.</title>
        <authorList>
            <person name="Ellegaard K.M."/>
            <person name="Tamarit D."/>
            <person name="Javelind E."/>
            <person name="Olofsson T."/>
            <person name="Andersson S.G."/>
            <person name="Vasquez A."/>
        </authorList>
    </citation>
    <scope>NUCLEOTIDE SEQUENCE [LARGE SCALE GENOMIC DNA]</scope>
    <source>
        <strain evidence="3 4">Biut2</strain>
    </source>
</reference>
<evidence type="ECO:0000313" key="3">
    <source>
        <dbReference type="EMBL" id="KJY55873.1"/>
    </source>
</evidence>
<evidence type="ECO:0000259" key="2">
    <source>
        <dbReference type="PROSITE" id="PS51372"/>
    </source>
</evidence>
<dbReference type="STRING" id="1218493.JF76_08170"/>
<dbReference type="EMBL" id="JXBY01000018">
    <property type="protein sequence ID" value="KJY55873.1"/>
    <property type="molecule type" value="Genomic_DNA"/>
</dbReference>
<dbReference type="InterPro" id="IPR011608">
    <property type="entry name" value="PRD"/>
</dbReference>
<dbReference type="InterPro" id="IPR050661">
    <property type="entry name" value="BglG_antiterminators"/>
</dbReference>
<dbReference type="RefSeq" id="WP_045927950.1">
    <property type="nucleotide sequence ID" value="NZ_JBHSZS010000009.1"/>
</dbReference>
<evidence type="ECO:0000313" key="4">
    <source>
        <dbReference type="Proteomes" id="UP000033533"/>
    </source>
</evidence>
<proteinExistence type="predicted"/>
<feature type="domain" description="PRD" evidence="2">
    <location>
        <begin position="65"/>
        <end position="170"/>
    </location>
</feature>
<dbReference type="InterPro" id="IPR036650">
    <property type="entry name" value="CAT_RNA-bd_dom_sf"/>
</dbReference>
<dbReference type="Proteomes" id="UP000033533">
    <property type="component" value="Unassembled WGS sequence"/>
</dbReference>
<name>A0A0F4LC31_9LACO</name>
<dbReference type="AlphaFoldDB" id="A0A0F4LC31"/>
<organism evidence="3 4">
    <name type="scientific">Lactobacillus kullabergensis</name>
    <dbReference type="NCBI Taxonomy" id="1218493"/>
    <lineage>
        <taxon>Bacteria</taxon>
        <taxon>Bacillati</taxon>
        <taxon>Bacillota</taxon>
        <taxon>Bacilli</taxon>
        <taxon>Lactobacillales</taxon>
        <taxon>Lactobacillaceae</taxon>
        <taxon>Lactobacillus</taxon>
    </lineage>
</organism>
<dbReference type="PATRIC" id="fig|1218493.3.peg.863"/>
<accession>A0A0F4LC31</accession>
<dbReference type="InterPro" id="IPR004341">
    <property type="entry name" value="CAT_RNA-bd_dom"/>
</dbReference>
<dbReference type="OrthoDB" id="9813552at2"/>
<sequence>MKVLKVLNNSLILALDESGAECILMGKGLGYHKAIGYPVKKDEIQKIFVLTDNKMLKNFIQLASTIDETYLNMVKEIIDFATDKYQIKVKDYLYLSLADHISFVVKRVKEGNIGENFNYPDILLHHRNEYQVGLFAVNLINKKMHVLLPNSEATGIGLHFVDAEVDVGDQQKNRKIADLVSSLEKIAQRIIGGNIDQNTFTYSRFLTHLNYFCERVYENKLFSDEDQEGLYQDLAAKMTKEAEIINAFEEFIREKINLRITKQERIYLIVHLHKVVEENCKKV</sequence>
<evidence type="ECO:0000256" key="1">
    <source>
        <dbReference type="ARBA" id="ARBA00022737"/>
    </source>
</evidence>
<comment type="caution">
    <text evidence="3">The sequence shown here is derived from an EMBL/GenBank/DDBJ whole genome shotgun (WGS) entry which is preliminary data.</text>
</comment>